<accession>A0A9D4DYP3</accession>
<organism evidence="1 2">
    <name type="scientific">Dreissena polymorpha</name>
    <name type="common">Zebra mussel</name>
    <name type="synonym">Mytilus polymorpha</name>
    <dbReference type="NCBI Taxonomy" id="45954"/>
    <lineage>
        <taxon>Eukaryota</taxon>
        <taxon>Metazoa</taxon>
        <taxon>Spiralia</taxon>
        <taxon>Lophotrochozoa</taxon>
        <taxon>Mollusca</taxon>
        <taxon>Bivalvia</taxon>
        <taxon>Autobranchia</taxon>
        <taxon>Heteroconchia</taxon>
        <taxon>Euheterodonta</taxon>
        <taxon>Imparidentia</taxon>
        <taxon>Neoheterodontei</taxon>
        <taxon>Myida</taxon>
        <taxon>Dreissenoidea</taxon>
        <taxon>Dreissenidae</taxon>
        <taxon>Dreissena</taxon>
    </lineage>
</organism>
<dbReference type="EMBL" id="JAIWYP010000009">
    <property type="protein sequence ID" value="KAH3770026.1"/>
    <property type="molecule type" value="Genomic_DNA"/>
</dbReference>
<reference evidence="1" key="2">
    <citation type="submission" date="2020-11" db="EMBL/GenBank/DDBJ databases">
        <authorList>
            <person name="McCartney M.A."/>
            <person name="Auch B."/>
            <person name="Kono T."/>
            <person name="Mallez S."/>
            <person name="Becker A."/>
            <person name="Gohl D.M."/>
            <person name="Silverstein K.A.T."/>
            <person name="Koren S."/>
            <person name="Bechman K.B."/>
            <person name="Herman A."/>
            <person name="Abrahante J.E."/>
            <person name="Garbe J."/>
        </authorList>
    </citation>
    <scope>NUCLEOTIDE SEQUENCE</scope>
    <source>
        <strain evidence="1">Duluth1</strain>
        <tissue evidence="1">Whole animal</tissue>
    </source>
</reference>
<evidence type="ECO:0000313" key="2">
    <source>
        <dbReference type="Proteomes" id="UP000828390"/>
    </source>
</evidence>
<name>A0A9D4DYP3_DREPO</name>
<sequence>MQYLLNWGTRIYVYIPELLLNPPKYSEVINCWLSAVLPYPGAPTTTTRCTYATGLILGISRDKELGVQDMGETGPMSPSEEHMLLMLRERKDSLLYIPVEFIPPQY</sequence>
<proteinExistence type="predicted"/>
<keyword evidence="2" id="KW-1185">Reference proteome</keyword>
<comment type="caution">
    <text evidence="1">The sequence shown here is derived from an EMBL/GenBank/DDBJ whole genome shotgun (WGS) entry which is preliminary data.</text>
</comment>
<reference evidence="1" key="1">
    <citation type="journal article" date="2019" name="bioRxiv">
        <title>The Genome of the Zebra Mussel, Dreissena polymorpha: A Resource for Invasive Species Research.</title>
        <authorList>
            <person name="McCartney M.A."/>
            <person name="Auch B."/>
            <person name="Kono T."/>
            <person name="Mallez S."/>
            <person name="Zhang Y."/>
            <person name="Obille A."/>
            <person name="Becker A."/>
            <person name="Abrahante J.E."/>
            <person name="Garbe J."/>
            <person name="Badalamenti J.P."/>
            <person name="Herman A."/>
            <person name="Mangelson H."/>
            <person name="Liachko I."/>
            <person name="Sullivan S."/>
            <person name="Sone E.D."/>
            <person name="Koren S."/>
            <person name="Silverstein K.A.T."/>
            <person name="Beckman K.B."/>
            <person name="Gohl D.M."/>
        </authorList>
    </citation>
    <scope>NUCLEOTIDE SEQUENCE</scope>
    <source>
        <strain evidence="1">Duluth1</strain>
        <tissue evidence="1">Whole animal</tissue>
    </source>
</reference>
<gene>
    <name evidence="1" type="ORF">DPMN_171305</name>
</gene>
<protein>
    <submittedName>
        <fullName evidence="1">Uncharacterized protein</fullName>
    </submittedName>
</protein>
<evidence type="ECO:0000313" key="1">
    <source>
        <dbReference type="EMBL" id="KAH3770026.1"/>
    </source>
</evidence>
<dbReference type="Proteomes" id="UP000828390">
    <property type="component" value="Unassembled WGS sequence"/>
</dbReference>
<dbReference type="AlphaFoldDB" id="A0A9D4DYP3"/>